<dbReference type="SUPFAM" id="SSF53474">
    <property type="entry name" value="alpha/beta-Hydrolases"/>
    <property type="match status" value="1"/>
</dbReference>
<dbReference type="PANTHER" id="PTHR11614">
    <property type="entry name" value="PHOSPHOLIPASE-RELATED"/>
    <property type="match status" value="1"/>
</dbReference>
<protein>
    <submittedName>
        <fullName evidence="2">Alpha/beta fold hydrolase</fullName>
    </submittedName>
</protein>
<dbReference type="Gene3D" id="3.40.50.1820">
    <property type="entry name" value="alpha/beta hydrolase"/>
    <property type="match status" value="1"/>
</dbReference>
<accession>A0A7X3JZR1</accession>
<keyword evidence="3" id="KW-1185">Reference proteome</keyword>
<gene>
    <name evidence="2" type="ORF">EDM21_12300</name>
</gene>
<keyword evidence="2" id="KW-0378">Hydrolase</keyword>
<feature type="domain" description="Serine aminopeptidase S33" evidence="1">
    <location>
        <begin position="29"/>
        <end position="291"/>
    </location>
</feature>
<dbReference type="InterPro" id="IPR022742">
    <property type="entry name" value="Hydrolase_4"/>
</dbReference>
<dbReference type="Pfam" id="PF12146">
    <property type="entry name" value="Hydrolase_4"/>
    <property type="match status" value="1"/>
</dbReference>
<dbReference type="RefSeq" id="WP_157335853.1">
    <property type="nucleotide sequence ID" value="NZ_RHLK01000006.1"/>
</dbReference>
<comment type="caution">
    <text evidence="2">The sequence shown here is derived from an EMBL/GenBank/DDBJ whole genome shotgun (WGS) entry which is preliminary data.</text>
</comment>
<name>A0A7X3JZR1_9BACL</name>
<dbReference type="AlphaFoldDB" id="A0A7X3JZR1"/>
<dbReference type="Proteomes" id="UP000490800">
    <property type="component" value="Unassembled WGS sequence"/>
</dbReference>
<evidence type="ECO:0000259" key="1">
    <source>
        <dbReference type="Pfam" id="PF12146"/>
    </source>
</evidence>
<sequence>MKQSHFHLDTGAGSSVFVHLWEPEADTLPQGIVQIAHGMAEHAGRYSRFAEQLTAGGYIVYANDHRGHGRTALTEDDLGYPGRDGFNAMTSDIITLAMQARTNHPGLPLFLFAHSMGSFLAQKVLYRAPELYRGVILCGTNGPHGSILKAGSALANLIILRKGERFRGKLLTHLALGSFNIPFRPNRTEFDWLSSDDKEVDKFIEDPLCGYVCTTNFFKEFFSHLGQIHLNKHLKLIPKDLPIYLIAGDKDPVGGQGKGVLALQSIYGKLGLRHVECKLYANKRHELLNEVNRDEVASDIMVWLERTRRGVQPHDQLIDEQVMPQLQE</sequence>
<dbReference type="EMBL" id="RHLK01000006">
    <property type="protein sequence ID" value="MVP00292.1"/>
    <property type="molecule type" value="Genomic_DNA"/>
</dbReference>
<dbReference type="InterPro" id="IPR051044">
    <property type="entry name" value="MAG_DAG_Lipase"/>
</dbReference>
<dbReference type="InterPro" id="IPR029058">
    <property type="entry name" value="AB_hydrolase_fold"/>
</dbReference>
<organism evidence="2 3">
    <name type="scientific">Paenibacillus lutrae</name>
    <dbReference type="NCBI Taxonomy" id="2078573"/>
    <lineage>
        <taxon>Bacteria</taxon>
        <taxon>Bacillati</taxon>
        <taxon>Bacillota</taxon>
        <taxon>Bacilli</taxon>
        <taxon>Bacillales</taxon>
        <taxon>Paenibacillaceae</taxon>
        <taxon>Paenibacillus</taxon>
    </lineage>
</organism>
<evidence type="ECO:0000313" key="2">
    <source>
        <dbReference type="EMBL" id="MVP00292.1"/>
    </source>
</evidence>
<dbReference type="GO" id="GO:0016787">
    <property type="term" value="F:hydrolase activity"/>
    <property type="evidence" value="ECO:0007669"/>
    <property type="project" value="UniProtKB-KW"/>
</dbReference>
<reference evidence="2 3" key="1">
    <citation type="journal article" date="2019" name="Microorganisms">
        <title>Paenibacillus lutrae sp. nov., A Chitinolytic Species Isolated from A River Otter in Castril Natural Park, Granada, Spain.</title>
        <authorList>
            <person name="Rodriguez M."/>
            <person name="Reina J.C."/>
            <person name="Bejar V."/>
            <person name="Llamas I."/>
        </authorList>
    </citation>
    <scope>NUCLEOTIDE SEQUENCE [LARGE SCALE GENOMIC DNA]</scope>
    <source>
        <strain evidence="2 3">N10</strain>
    </source>
</reference>
<evidence type="ECO:0000313" key="3">
    <source>
        <dbReference type="Proteomes" id="UP000490800"/>
    </source>
</evidence>
<proteinExistence type="predicted"/>
<dbReference type="OrthoDB" id="9806902at2"/>